<name>A0ABV5IM37_9ACTN</name>
<organism evidence="2 3">
    <name type="scientific">Nonomuraea spiralis</name>
    <dbReference type="NCBI Taxonomy" id="46182"/>
    <lineage>
        <taxon>Bacteria</taxon>
        <taxon>Bacillati</taxon>
        <taxon>Actinomycetota</taxon>
        <taxon>Actinomycetes</taxon>
        <taxon>Streptosporangiales</taxon>
        <taxon>Streptosporangiaceae</taxon>
        <taxon>Nonomuraea</taxon>
    </lineage>
</organism>
<feature type="transmembrane region" description="Helical" evidence="1">
    <location>
        <begin position="33"/>
        <end position="53"/>
    </location>
</feature>
<gene>
    <name evidence="2" type="ORF">ACFFV7_28035</name>
</gene>
<keyword evidence="1" id="KW-1133">Transmembrane helix</keyword>
<sequence length="273" mass="29140">MNALIRAALVGAVVGLAQVVIVLRGPQNDAANLVLMLFAPLPLGMLLSWYAMLRNWWLVSLLGQFAVITLYAGLTMTAPVSALVGFGDWRLGLIVMTAGACSYALGAGLAMPAATPLRVSAVGVAASLFLAAWSNQEVIALAAQEQAMADRDIPHVAPDLPGFRLTETTVDGPELFLQYQRPGADILFGIRQGTMTPEQACEDKLDLQNDETCVEVSQDVWALRTEYGSSMFAAFGDAMMEIGSGDVPEKRLLAALGTVRPISIWELAAPVYE</sequence>
<keyword evidence="1" id="KW-0472">Membrane</keyword>
<evidence type="ECO:0000313" key="3">
    <source>
        <dbReference type="Proteomes" id="UP001589647"/>
    </source>
</evidence>
<feature type="transmembrane region" description="Helical" evidence="1">
    <location>
        <begin position="91"/>
        <end position="110"/>
    </location>
</feature>
<dbReference type="EMBL" id="JBHMEI010000024">
    <property type="protein sequence ID" value="MFB9205075.1"/>
    <property type="molecule type" value="Genomic_DNA"/>
</dbReference>
<evidence type="ECO:0000256" key="1">
    <source>
        <dbReference type="SAM" id="Phobius"/>
    </source>
</evidence>
<keyword evidence="3" id="KW-1185">Reference proteome</keyword>
<protein>
    <submittedName>
        <fullName evidence="2">Uncharacterized protein</fullName>
    </submittedName>
</protein>
<reference evidence="2 3" key="1">
    <citation type="submission" date="2024-09" db="EMBL/GenBank/DDBJ databases">
        <authorList>
            <person name="Sun Q."/>
            <person name="Mori K."/>
        </authorList>
    </citation>
    <scope>NUCLEOTIDE SEQUENCE [LARGE SCALE GENOMIC DNA]</scope>
    <source>
        <strain evidence="2 3">CCM 3426</strain>
    </source>
</reference>
<comment type="caution">
    <text evidence="2">The sequence shown here is derived from an EMBL/GenBank/DDBJ whole genome shotgun (WGS) entry which is preliminary data.</text>
</comment>
<proteinExistence type="predicted"/>
<feature type="transmembrane region" description="Helical" evidence="1">
    <location>
        <begin position="65"/>
        <end position="85"/>
    </location>
</feature>
<dbReference type="RefSeq" id="WP_189653314.1">
    <property type="nucleotide sequence ID" value="NZ_BMRC01000039.1"/>
</dbReference>
<evidence type="ECO:0000313" key="2">
    <source>
        <dbReference type="EMBL" id="MFB9205075.1"/>
    </source>
</evidence>
<accession>A0ABV5IM37</accession>
<dbReference type="Proteomes" id="UP001589647">
    <property type="component" value="Unassembled WGS sequence"/>
</dbReference>
<keyword evidence="1" id="KW-0812">Transmembrane</keyword>